<dbReference type="Proteomes" id="UP001374803">
    <property type="component" value="Chromosome"/>
</dbReference>
<reference evidence="2" key="1">
    <citation type="submission" date="2021-12" db="EMBL/GenBank/DDBJ databases">
        <title>Discovery of the Pendulisporaceae a myxobacterial family with distinct sporulation behavior and unique specialized metabolism.</title>
        <authorList>
            <person name="Garcia R."/>
            <person name="Popoff A."/>
            <person name="Bader C.D."/>
            <person name="Loehr J."/>
            <person name="Walesch S."/>
            <person name="Walt C."/>
            <person name="Boldt J."/>
            <person name="Bunk B."/>
            <person name="Haeckl F.J.F.P.J."/>
            <person name="Gunesch A.P."/>
            <person name="Birkelbach J."/>
            <person name="Nuebel U."/>
            <person name="Pietschmann T."/>
            <person name="Bach T."/>
            <person name="Mueller R."/>
        </authorList>
    </citation>
    <scope>NUCLEOTIDE SEQUENCE</scope>
    <source>
        <strain evidence="2">MSr11367</strain>
    </source>
</reference>
<name>A0ABZ2KQS9_9BACT</name>
<dbReference type="RefSeq" id="WP_394830462.1">
    <property type="nucleotide sequence ID" value="NZ_CP089929.1"/>
</dbReference>
<dbReference type="EMBL" id="CP089983">
    <property type="protein sequence ID" value="WXB00860.1"/>
    <property type="molecule type" value="Genomic_DNA"/>
</dbReference>
<organism evidence="2 3">
    <name type="scientific">Pendulispora rubella</name>
    <dbReference type="NCBI Taxonomy" id="2741070"/>
    <lineage>
        <taxon>Bacteria</taxon>
        <taxon>Pseudomonadati</taxon>
        <taxon>Myxococcota</taxon>
        <taxon>Myxococcia</taxon>
        <taxon>Myxococcales</taxon>
        <taxon>Sorangiineae</taxon>
        <taxon>Pendulisporaceae</taxon>
        <taxon>Pendulispora</taxon>
    </lineage>
</organism>
<feature type="signal peptide" evidence="1">
    <location>
        <begin position="1"/>
        <end position="31"/>
    </location>
</feature>
<evidence type="ECO:0000313" key="2">
    <source>
        <dbReference type="EMBL" id="WXB00860.1"/>
    </source>
</evidence>
<gene>
    <name evidence="2" type="ORF">LVJ94_28550</name>
</gene>
<proteinExistence type="predicted"/>
<keyword evidence="3" id="KW-1185">Reference proteome</keyword>
<evidence type="ECO:0000313" key="3">
    <source>
        <dbReference type="Proteomes" id="UP001374803"/>
    </source>
</evidence>
<evidence type="ECO:0000256" key="1">
    <source>
        <dbReference type="SAM" id="SignalP"/>
    </source>
</evidence>
<sequence length="101" mass="10631">MQHLLVIVAHARSIALLGVAFFLTACSSSVADENTGIAECDSYVHALSRCASVAGSTVASERTAMARQTFVTASKDKDDAAREKLAAQCRAAEAQLSRACR</sequence>
<feature type="chain" id="PRO_5047511233" evidence="1">
    <location>
        <begin position="32"/>
        <end position="101"/>
    </location>
</feature>
<accession>A0ABZ2KQS9</accession>
<protein>
    <submittedName>
        <fullName evidence="2">Uncharacterized protein</fullName>
    </submittedName>
</protein>
<keyword evidence="1" id="KW-0732">Signal</keyword>